<dbReference type="AlphaFoldDB" id="A0A1M7UTS9"/>
<feature type="signal peptide" evidence="1">
    <location>
        <begin position="1"/>
        <end position="22"/>
    </location>
</feature>
<evidence type="ECO:0000313" key="3">
    <source>
        <dbReference type="Proteomes" id="UP000184096"/>
    </source>
</evidence>
<name>A0A1M7UTS9_9BRAD</name>
<gene>
    <name evidence="2" type="ORF">SAMN05444170_6671</name>
</gene>
<dbReference type="Proteomes" id="UP000184096">
    <property type="component" value="Chromosome I"/>
</dbReference>
<proteinExistence type="predicted"/>
<protein>
    <submittedName>
        <fullName evidence="2">Uncharacterized protein</fullName>
    </submittedName>
</protein>
<evidence type="ECO:0000313" key="2">
    <source>
        <dbReference type="EMBL" id="SHN86403.1"/>
    </source>
</evidence>
<keyword evidence="1" id="KW-0732">Signal</keyword>
<feature type="chain" id="PRO_5013269309" evidence="1">
    <location>
        <begin position="23"/>
        <end position="90"/>
    </location>
</feature>
<evidence type="ECO:0000256" key="1">
    <source>
        <dbReference type="SAM" id="SignalP"/>
    </source>
</evidence>
<reference evidence="3" key="1">
    <citation type="submission" date="2016-11" db="EMBL/GenBank/DDBJ databases">
        <authorList>
            <person name="Varghese N."/>
            <person name="Submissions S."/>
        </authorList>
    </citation>
    <scope>NUCLEOTIDE SEQUENCE [LARGE SCALE GENOMIC DNA]</scope>
    <source>
        <strain evidence="3">GAS401</strain>
    </source>
</reference>
<dbReference type="EMBL" id="LT670849">
    <property type="protein sequence ID" value="SHN86403.1"/>
    <property type="molecule type" value="Genomic_DNA"/>
</dbReference>
<accession>A0A1M7UTS9</accession>
<sequence>MRIFTTAALTLGALALCTADHAANAEVRKATAEVRKVWIIRNPRGSCGPPDYNIVPRYCYDPRDDRVDTSPYAKPVAPVHGLEYGGPSGW</sequence>
<organism evidence="2 3">
    <name type="scientific">Bradyrhizobium erythrophlei</name>
    <dbReference type="NCBI Taxonomy" id="1437360"/>
    <lineage>
        <taxon>Bacteria</taxon>
        <taxon>Pseudomonadati</taxon>
        <taxon>Pseudomonadota</taxon>
        <taxon>Alphaproteobacteria</taxon>
        <taxon>Hyphomicrobiales</taxon>
        <taxon>Nitrobacteraceae</taxon>
        <taxon>Bradyrhizobium</taxon>
    </lineage>
</organism>
<keyword evidence="3" id="KW-1185">Reference proteome</keyword>